<dbReference type="AlphaFoldDB" id="A0A2I4DSE6"/>
<feature type="region of interest" description="Disordered" evidence="1">
    <location>
        <begin position="225"/>
        <end position="251"/>
    </location>
</feature>
<proteinExistence type="predicted"/>
<name>A0A2I4DSE6_JUGRE</name>
<dbReference type="Pfam" id="PF12043">
    <property type="entry name" value="DUF3527"/>
    <property type="match status" value="1"/>
</dbReference>
<evidence type="ECO:0000313" key="2">
    <source>
        <dbReference type="Proteomes" id="UP000235220"/>
    </source>
</evidence>
<evidence type="ECO:0000313" key="3">
    <source>
        <dbReference type="RefSeq" id="XP_018810070.2"/>
    </source>
</evidence>
<sequence length="643" mass="70866">MCCRSLDQRMEETFVNAREDFQAKEDSVHSLSEDRELSREDSLEFSESKSKELVRRINSPHAIILNVKQPQLCTGCNLRNCVLERRIPKHMVSVDEKYLRHCLELININASKAARCNGSTNLRSLKMGILSDSLNPAKIRSRDTYDSASFIFECPLDSGAGGVVVSPAGQWIVGTIMGSKSMMNILKSPLFHPFGALDGNDNFRRSNLNDVRRSVCYDIVESPSGLSISSPQKLKKESPVTGSHKSGSDSVNKRLVSMSSTISTCPDQPSSSASASVSQGMLQCVWKGGLPHFVFSADDQGEAYIANLQKVGSTDDKAVDYIYSFYSRKAGQKDHRSCDNESHLVGKMKVSASFTICPDSSKIMETEFILYSSDANCGIETHTSNLSLRKNKGLSKKVVEVFRASHSSKQRTFSKFGGSGTMLENCSLESSVDTSNNLDEIGGAHKFENPFLPNFELAAIIVKDHLHDYHREETGGWGLKFLKKRGPKQKIDSLEASVPCESCARNTGNCSTSMDILIPAGLHGGPRTKNCGPSSLIERWRSGGHCDCGGWDIGCPLTILKTKLSKEENLPKLETQDECKLVDVFKQGSQHAAPPLRMINVHDGLYFVHFQPLLSALQSFSIAVAIIHTQNPTLRPKNAQERK</sequence>
<dbReference type="KEGG" id="jre:108983015"/>
<dbReference type="STRING" id="51240.A0A2I4DSE6"/>
<reference evidence="3 4" key="1">
    <citation type="submission" date="2025-04" db="UniProtKB">
        <authorList>
            <consortium name="RefSeq"/>
        </authorList>
    </citation>
    <scope>IDENTIFICATION</scope>
    <source>
        <tissue evidence="3 4">Leaves</tissue>
    </source>
</reference>
<organism evidence="2 3">
    <name type="scientific">Juglans regia</name>
    <name type="common">English walnut</name>
    <dbReference type="NCBI Taxonomy" id="51240"/>
    <lineage>
        <taxon>Eukaryota</taxon>
        <taxon>Viridiplantae</taxon>
        <taxon>Streptophyta</taxon>
        <taxon>Embryophyta</taxon>
        <taxon>Tracheophyta</taxon>
        <taxon>Spermatophyta</taxon>
        <taxon>Magnoliopsida</taxon>
        <taxon>eudicotyledons</taxon>
        <taxon>Gunneridae</taxon>
        <taxon>Pentapetalae</taxon>
        <taxon>rosids</taxon>
        <taxon>fabids</taxon>
        <taxon>Fagales</taxon>
        <taxon>Juglandaceae</taxon>
        <taxon>Juglans</taxon>
    </lineage>
</organism>
<dbReference type="RefSeq" id="XP_018810072.2">
    <property type="nucleotide sequence ID" value="XM_018954527.2"/>
</dbReference>
<dbReference type="GeneID" id="108983015"/>
<accession>A0A2I4DSE6</accession>
<dbReference type="RefSeq" id="XP_035547848.1">
    <property type="nucleotide sequence ID" value="XM_035691955.1"/>
</dbReference>
<dbReference type="OrthoDB" id="767438at2759"/>
<evidence type="ECO:0000313" key="4">
    <source>
        <dbReference type="RefSeq" id="XP_018810072.2"/>
    </source>
</evidence>
<protein>
    <submittedName>
        <fullName evidence="3 4">Uncharacterized protein LOC108983015</fullName>
    </submittedName>
</protein>
<evidence type="ECO:0000313" key="5">
    <source>
        <dbReference type="RefSeq" id="XP_035547848.1"/>
    </source>
</evidence>
<dbReference type="RefSeq" id="XP_018810070.2">
    <property type="nucleotide sequence ID" value="XM_018954525.2"/>
</dbReference>
<evidence type="ECO:0000256" key="1">
    <source>
        <dbReference type="SAM" id="MobiDB-lite"/>
    </source>
</evidence>
<dbReference type="PANTHER" id="PTHR31390:SF2">
    <property type="entry name" value="EXPRESSED PROTEIN"/>
    <property type="match status" value="1"/>
</dbReference>
<gene>
    <name evidence="3 4 5" type="primary">LOC108983015</name>
</gene>
<feature type="compositionally biased region" description="Polar residues" evidence="1">
    <location>
        <begin position="240"/>
        <end position="250"/>
    </location>
</feature>
<dbReference type="PANTHER" id="PTHR31390">
    <property type="entry name" value="EXPRESSED PROTEIN"/>
    <property type="match status" value="1"/>
</dbReference>
<dbReference type="Proteomes" id="UP000235220">
    <property type="component" value="Chromosome 7"/>
</dbReference>
<dbReference type="InterPro" id="IPR021916">
    <property type="entry name" value="DUF3527"/>
</dbReference>
<keyword evidence="2" id="KW-1185">Reference proteome</keyword>
<dbReference type="Gramene" id="Jr07_22460_p1">
    <property type="protein sequence ID" value="cds.Jr07_22460_p1"/>
    <property type="gene ID" value="Jr07_22460"/>
</dbReference>